<keyword evidence="6" id="KW-1185">Reference proteome</keyword>
<feature type="domain" description="Chromodomain-helicase-DNA-binding protein 1-like C-terminal" evidence="4">
    <location>
        <begin position="21"/>
        <end position="124"/>
    </location>
</feature>
<reference evidence="5" key="1">
    <citation type="journal article" date="2022" name="bioRxiv">
        <title>Sequencing and chromosome-scale assembly of the giantPleurodeles waltlgenome.</title>
        <authorList>
            <person name="Brown T."/>
            <person name="Elewa A."/>
            <person name="Iarovenko S."/>
            <person name="Subramanian E."/>
            <person name="Araus A.J."/>
            <person name="Petzold A."/>
            <person name="Susuki M."/>
            <person name="Suzuki K.-i.T."/>
            <person name="Hayashi T."/>
            <person name="Toyoda A."/>
            <person name="Oliveira C."/>
            <person name="Osipova E."/>
            <person name="Leigh N.D."/>
            <person name="Simon A."/>
            <person name="Yun M.H."/>
        </authorList>
    </citation>
    <scope>NUCLEOTIDE SEQUENCE</scope>
    <source>
        <strain evidence="5">20211129_DDA</strain>
        <tissue evidence="5">Liver</tissue>
    </source>
</reference>
<keyword evidence="2" id="KW-0539">Nucleus</keyword>
<dbReference type="PANTHER" id="PTHR21765">
    <property type="entry name" value="SIMILAR TO CHROMODOMAIN-HELICASE-DNA-BINDING PROTEIN 1 (CHD-1)"/>
    <property type="match status" value="1"/>
</dbReference>
<dbReference type="Proteomes" id="UP001066276">
    <property type="component" value="Chromosome 3_1"/>
</dbReference>
<dbReference type="Pfam" id="PF13907">
    <property type="entry name" value="CHD1-like_C"/>
    <property type="match status" value="1"/>
</dbReference>
<organism evidence="5 6">
    <name type="scientific">Pleurodeles waltl</name>
    <name type="common">Iberian ribbed newt</name>
    <dbReference type="NCBI Taxonomy" id="8319"/>
    <lineage>
        <taxon>Eukaryota</taxon>
        <taxon>Metazoa</taxon>
        <taxon>Chordata</taxon>
        <taxon>Craniata</taxon>
        <taxon>Vertebrata</taxon>
        <taxon>Euteleostomi</taxon>
        <taxon>Amphibia</taxon>
        <taxon>Batrachia</taxon>
        <taxon>Caudata</taxon>
        <taxon>Salamandroidea</taxon>
        <taxon>Salamandridae</taxon>
        <taxon>Pleurodelinae</taxon>
        <taxon>Pleurodeles</taxon>
    </lineage>
</organism>
<dbReference type="EMBL" id="JANPWB010000005">
    <property type="protein sequence ID" value="KAJ1185633.1"/>
    <property type="molecule type" value="Genomic_DNA"/>
</dbReference>
<proteinExistence type="predicted"/>
<name>A0AAV7UD61_PLEWA</name>
<sequence length="215" mass="25368">MSSKQFAVSLEPSLESSSSNAPKEDVLIHCAEGLGTDTFKICKEYMRPMKKSLRKMALPADLPREKKLKYTRRSLIRLGDHIDVFLQDYCKPWEVNHWRKVMWRFVSLFSQMDAKTLHRLYKYTKSNQMDRLYKYTKSNQMDKFLRRAETQALYKKLSLLEEHQIKLITAKLDGLEVNQKIAALKAKITQYFSKEVALKFHIHRLECYEYGESTG</sequence>
<evidence type="ECO:0000256" key="1">
    <source>
        <dbReference type="ARBA" id="ARBA00004123"/>
    </source>
</evidence>
<comment type="caution">
    <text evidence="5">The sequence shown here is derived from an EMBL/GenBank/DDBJ whole genome shotgun (WGS) entry which is preliminary data.</text>
</comment>
<evidence type="ECO:0000256" key="3">
    <source>
        <dbReference type="SAM" id="MobiDB-lite"/>
    </source>
</evidence>
<accession>A0AAV7UD61</accession>
<feature type="compositionally biased region" description="Low complexity" evidence="3">
    <location>
        <begin position="9"/>
        <end position="19"/>
    </location>
</feature>
<protein>
    <recommendedName>
        <fullName evidence="4">Chromodomain-helicase-DNA-binding protein 1-like C-terminal domain-containing protein</fullName>
    </recommendedName>
</protein>
<evidence type="ECO:0000313" key="6">
    <source>
        <dbReference type="Proteomes" id="UP001066276"/>
    </source>
</evidence>
<dbReference type="SMART" id="SM01176">
    <property type="entry name" value="DUF4208"/>
    <property type="match status" value="1"/>
</dbReference>
<dbReference type="InterPro" id="IPR025260">
    <property type="entry name" value="CHD1-like_C"/>
</dbReference>
<gene>
    <name evidence="5" type="ORF">NDU88_002423</name>
</gene>
<dbReference type="AlphaFoldDB" id="A0AAV7UD61"/>
<evidence type="ECO:0000256" key="2">
    <source>
        <dbReference type="ARBA" id="ARBA00023242"/>
    </source>
</evidence>
<evidence type="ECO:0000313" key="5">
    <source>
        <dbReference type="EMBL" id="KAJ1185633.1"/>
    </source>
</evidence>
<feature type="region of interest" description="Disordered" evidence="3">
    <location>
        <begin position="1"/>
        <end position="20"/>
    </location>
</feature>
<dbReference type="InterPro" id="IPR039880">
    <property type="entry name" value="CHCT1-like"/>
</dbReference>
<comment type="subcellular location">
    <subcellularLocation>
        <location evidence="1">Nucleus</location>
    </subcellularLocation>
</comment>
<dbReference type="PANTHER" id="PTHR21765:SF1">
    <property type="entry name" value="CHD1 HELICAL C-TERMINAL DOMAIN CONTAINING PROTEIN 1"/>
    <property type="match status" value="1"/>
</dbReference>
<evidence type="ECO:0000259" key="4">
    <source>
        <dbReference type="SMART" id="SM01176"/>
    </source>
</evidence>
<dbReference type="GO" id="GO:0005634">
    <property type="term" value="C:nucleus"/>
    <property type="evidence" value="ECO:0007669"/>
    <property type="project" value="UniProtKB-SubCell"/>
</dbReference>